<dbReference type="EMBL" id="JBHUHO010000003">
    <property type="protein sequence ID" value="MFD2114273.1"/>
    <property type="molecule type" value="Genomic_DNA"/>
</dbReference>
<evidence type="ECO:0000256" key="3">
    <source>
        <dbReference type="SAM" id="SignalP"/>
    </source>
</evidence>
<evidence type="ECO:0000256" key="2">
    <source>
        <dbReference type="ARBA" id="ARBA00023157"/>
    </source>
</evidence>
<dbReference type="PROSITE" id="PS50022">
    <property type="entry name" value="FA58C_3"/>
    <property type="match status" value="1"/>
</dbReference>
<keyword evidence="1 3" id="KW-0732">Signal</keyword>
<dbReference type="Pfam" id="PF00395">
    <property type="entry name" value="SLH"/>
    <property type="match status" value="3"/>
</dbReference>
<keyword evidence="7" id="KW-1185">Reference proteome</keyword>
<reference evidence="7" key="1">
    <citation type="journal article" date="2019" name="Int. J. Syst. Evol. Microbiol.">
        <title>The Global Catalogue of Microorganisms (GCM) 10K type strain sequencing project: providing services to taxonomists for standard genome sequencing and annotation.</title>
        <authorList>
            <consortium name="The Broad Institute Genomics Platform"/>
            <consortium name="The Broad Institute Genome Sequencing Center for Infectious Disease"/>
            <person name="Wu L."/>
            <person name="Ma J."/>
        </authorList>
    </citation>
    <scope>NUCLEOTIDE SEQUENCE [LARGE SCALE GENOMIC DNA]</scope>
    <source>
        <strain evidence="7">GH52</strain>
    </source>
</reference>
<feature type="domain" description="SLH" evidence="5">
    <location>
        <begin position="1266"/>
        <end position="1325"/>
    </location>
</feature>
<gene>
    <name evidence="6" type="ORF">ACFSJH_00705</name>
</gene>
<dbReference type="SUPFAM" id="SSF51445">
    <property type="entry name" value="(Trans)glycosidases"/>
    <property type="match status" value="1"/>
</dbReference>
<dbReference type="Pfam" id="PF00754">
    <property type="entry name" value="F5_F8_type_C"/>
    <property type="match status" value="1"/>
</dbReference>
<dbReference type="Gene3D" id="2.60.40.2700">
    <property type="match status" value="1"/>
</dbReference>
<feature type="chain" id="PRO_5047423272" evidence="3">
    <location>
        <begin position="30"/>
        <end position="1448"/>
    </location>
</feature>
<dbReference type="RefSeq" id="WP_377769246.1">
    <property type="nucleotide sequence ID" value="NZ_JBHUHO010000003.1"/>
</dbReference>
<accession>A0ABW4YF27</accession>
<dbReference type="SUPFAM" id="SSF49899">
    <property type="entry name" value="Concanavalin A-like lectins/glucanases"/>
    <property type="match status" value="1"/>
</dbReference>
<dbReference type="SMART" id="SM00560">
    <property type="entry name" value="LamGL"/>
    <property type="match status" value="1"/>
</dbReference>
<dbReference type="Proteomes" id="UP001597362">
    <property type="component" value="Unassembled WGS sequence"/>
</dbReference>
<evidence type="ECO:0000313" key="6">
    <source>
        <dbReference type="EMBL" id="MFD2114273.1"/>
    </source>
</evidence>
<evidence type="ECO:0000259" key="5">
    <source>
        <dbReference type="PROSITE" id="PS51272"/>
    </source>
</evidence>
<dbReference type="Gene3D" id="2.60.120.200">
    <property type="match status" value="1"/>
</dbReference>
<dbReference type="InterPro" id="IPR017853">
    <property type="entry name" value="GH"/>
</dbReference>
<dbReference type="InterPro" id="IPR051465">
    <property type="entry name" value="Cell_Envelope_Struct_Comp"/>
</dbReference>
<dbReference type="PROSITE" id="PS51272">
    <property type="entry name" value="SLH"/>
    <property type="match status" value="3"/>
</dbReference>
<evidence type="ECO:0000259" key="4">
    <source>
        <dbReference type="PROSITE" id="PS50022"/>
    </source>
</evidence>
<evidence type="ECO:0000313" key="7">
    <source>
        <dbReference type="Proteomes" id="UP001597362"/>
    </source>
</evidence>
<feature type="signal peptide" evidence="3">
    <location>
        <begin position="1"/>
        <end position="29"/>
    </location>
</feature>
<feature type="domain" description="F5/8 type C" evidence="4">
    <location>
        <begin position="794"/>
        <end position="954"/>
    </location>
</feature>
<dbReference type="PANTHER" id="PTHR43308:SF5">
    <property type="entry name" value="S-LAYER PROTEIN _ PEPTIDOGLYCAN ENDO-BETA-N-ACETYLGLUCOSAMINIDASE"/>
    <property type="match status" value="1"/>
</dbReference>
<organism evidence="6 7">
    <name type="scientific">Paenibacillus yanchengensis</name>
    <dbReference type="NCBI Taxonomy" id="2035833"/>
    <lineage>
        <taxon>Bacteria</taxon>
        <taxon>Bacillati</taxon>
        <taxon>Bacillota</taxon>
        <taxon>Bacilli</taxon>
        <taxon>Bacillales</taxon>
        <taxon>Paenibacillaceae</taxon>
        <taxon>Paenibacillus</taxon>
    </lineage>
</organism>
<evidence type="ECO:0000256" key="1">
    <source>
        <dbReference type="ARBA" id="ARBA00022729"/>
    </source>
</evidence>
<sequence>MTNNKVEKMLAKLLIVAVMLTCMPMSISAEEMTPNPVVNFEMDLLTENEITNTTDNTKFTVVDNEPTLVAGKDDQGHALKFNASTYINLGTIFQPKNAYTMMAWIKQDGGGKGTQAIVSRGNSGNAMNQLAMLVKDERIYHNISVSNGSVNNEYYEALGTASVKKEEWNHIAVTREGSNLIYYVNGKEVLKKTDISSADFVETDMPMYIGKDVNNQGSLWSEHDFTGVMDDLKLYDVALTKKQVIEAGQINVVSPIITTINDGELVVSLEGKPNSEPLQKEFQLSFQIGNKIINPTIQTYTYESANQTVKFIFDPIVNYSSMEKTVIVIVKYSGDEVRGSFLLPAGSSPVVSDATIENKSLKLGVEPHVKGVLKAKYTFNDADKDAEGETKYQWYISDAIDGEFSKLSGINTQTIILLDKYVGKYLKYEVNAVDIHGNKAKNSVMSTVAGPVLATDGNPLADWFLEAQYGVSHHILSEFVNLDFVSTVPNEKWDASKETWNEFIGKFDADSYAEQISQTGAKYIIITLGQNAAEYSAPNEVYDQYLREAGLLKEGEANPKTVSMENDLPMKIADAVAPYGIKVMLYLPSNPPHSAHWNPGDYRVTVDALKGIRGSNGPVGQEAKKIHVEMVKWWSEHYGDKIAGWWFDGMYPGGILESQNNMSEEYNISTLANAAKAGNPYNIITFNQGTDPSIAFGKNTEYHDYTAGEINDFNIFPHDGRWAKNTTDVQNFLFGPIGKGGWGWGAAGTSKTIDYVENQTRTAIEKSYVIGFDTKVNRFGVIDPAQLAQLKELKYRIELPKMKNLALNKPAKASTTYEELSGYEAAKAFDGNSSTRWAAALSSANYPQGVKEWLEVDLEKSTLLTHAIVEFNVWQGIANSPDSITFQVKENETDEWSTVLSKAKTPGIGSSENAVQRFEFETPMKGKYFRLLFEDGYLNNNNGISLLEVQVYGLVTNKVMIASGITNGTLIANPVDEVVSGQDVTFTVTPDENYQIDRLTLNNIDVTSQLVDGKYTLANVQTDVIAMASFKEIEGDKGELLLLYHAQKDKTKGNYTDASWLDFATALADAGSVLDDQNVLQAAIDEVYAALQRAINGLVTKQVAPPYVKDTKLPVNSSNGQLILPVGRAGVVSFGDDIEISVPTNDASEQLELTIEKLLNTQHIIENKEILASDVYTLLHKFPKDFNKRMTLSLKFDTSKVNSGQSEAIFYYDDTKKALVKVEESEIKGNRISTDISNDFTVFAVLVVDEKTGILVEEQSDPETPINVVKLNDIEGHWAEVSMKEAAQLGIVKGYADGSFKPNAIVTRAEFVVMLHNVLKPTSKGAAINFADNAKIGAWAYEAIAQAVQANIIKGYADGTLRPNVGVTRTEMAHIVANALKLTANSNEATSFADDKLIPNWAKGSVRGMSELGIMQGKNGNKFDPNALATRAEAVIVLLKLLAQEKNI</sequence>
<dbReference type="InterPro" id="IPR001119">
    <property type="entry name" value="SLH_dom"/>
</dbReference>
<dbReference type="SUPFAM" id="SSF49785">
    <property type="entry name" value="Galactose-binding domain-like"/>
    <property type="match status" value="1"/>
</dbReference>
<name>A0ABW4YF27_9BACL</name>
<dbReference type="InterPro" id="IPR006558">
    <property type="entry name" value="LamG-like"/>
</dbReference>
<dbReference type="Gene3D" id="3.20.20.80">
    <property type="entry name" value="Glycosidases"/>
    <property type="match status" value="1"/>
</dbReference>
<dbReference type="InterPro" id="IPR000421">
    <property type="entry name" value="FA58C"/>
</dbReference>
<protein>
    <submittedName>
        <fullName evidence="6">S-layer homology domain-containing protein</fullName>
    </submittedName>
</protein>
<keyword evidence="2" id="KW-1015">Disulfide bond</keyword>
<dbReference type="Pfam" id="PF13385">
    <property type="entry name" value="Laminin_G_3"/>
    <property type="match status" value="1"/>
</dbReference>
<comment type="caution">
    <text evidence="6">The sequence shown here is derived from an EMBL/GenBank/DDBJ whole genome shotgun (WGS) entry which is preliminary data.</text>
</comment>
<feature type="domain" description="SLH" evidence="5">
    <location>
        <begin position="1327"/>
        <end position="1390"/>
    </location>
</feature>
<dbReference type="Gene3D" id="1.20.1270.70">
    <property type="entry name" value="Designed single chain three-helix bundle"/>
    <property type="match status" value="1"/>
</dbReference>
<dbReference type="InterPro" id="IPR013320">
    <property type="entry name" value="ConA-like_dom_sf"/>
</dbReference>
<dbReference type="InterPro" id="IPR008979">
    <property type="entry name" value="Galactose-bd-like_sf"/>
</dbReference>
<proteinExistence type="predicted"/>
<dbReference type="Gene3D" id="2.60.120.260">
    <property type="entry name" value="Galactose-binding domain-like"/>
    <property type="match status" value="1"/>
</dbReference>
<dbReference type="PANTHER" id="PTHR43308">
    <property type="entry name" value="OUTER MEMBRANE PROTEIN ALPHA-RELATED"/>
    <property type="match status" value="1"/>
</dbReference>
<feature type="domain" description="SLH" evidence="5">
    <location>
        <begin position="1392"/>
        <end position="1448"/>
    </location>
</feature>